<dbReference type="CDD" id="cd06923">
    <property type="entry name" value="ChtBD1_GH16"/>
    <property type="match status" value="1"/>
</dbReference>
<sequence length="512" mass="55289">MVRYWSLVAALAAVLPVAVADNIKCDANSHCPEEFPCCSQYGECGTGAYCLGGCDPLSSFSLNSCVPAPVCKPHVYDWDNLDSVSPNTKYLGDANAADWVSSGQPLASGGNLILTMAPKTVGTLLASNHYIWYGKISARMKTSRGKGVVTAFILLSDVKDEIDFEFIGADLGDAQTNYYFQGIPVWTNEVSASVSDTFQNYHTYTIDWQPDHITWSIDGQDVRTLKKSDTYNETTKRYEFPQTPSRLQLSLWPAGLPSAAKGTVEWAGGYVNWDSEDVKKNGYYYSLVDKVTIECYDPPATAVKGSKSYIYKDNAGIESSVEMSDKVGVLKSFYGDGEHLDRDPNAPKPKPKETTTSKEPETTTSAPATKNGTMTEQTMTETTSVATKTTTTAASTPSHNTDNLIPGMQGAGAGIHGRPDEEDDDKDDKDKDDKKDDKDKGDKKDDDKKDDSKDDKDSGNASSTNTPAKPLDPNEDDNDFSQGGSDDHSGATSIRSSLAAALVAAAFVVVAL</sequence>
<evidence type="ECO:0000256" key="13">
    <source>
        <dbReference type="ARBA" id="ARBA00038074"/>
    </source>
</evidence>
<evidence type="ECO:0000256" key="17">
    <source>
        <dbReference type="SAM" id="MobiDB-lite"/>
    </source>
</evidence>
<dbReference type="PANTHER" id="PTHR10963:SF22">
    <property type="entry name" value="GLYCOSIDASE CRH2-RELATED"/>
    <property type="match status" value="1"/>
</dbReference>
<evidence type="ECO:0000256" key="3">
    <source>
        <dbReference type="ARBA" id="ARBA00022622"/>
    </source>
</evidence>
<keyword evidence="12" id="KW-0961">Cell wall biogenesis/degradation</keyword>
<dbReference type="GO" id="GO:0098552">
    <property type="term" value="C:side of membrane"/>
    <property type="evidence" value="ECO:0007669"/>
    <property type="project" value="UniProtKB-KW"/>
</dbReference>
<dbReference type="CDD" id="cd02183">
    <property type="entry name" value="GH16_fungal_CRH1_transglycosylase"/>
    <property type="match status" value="1"/>
</dbReference>
<dbReference type="InterPro" id="IPR017168">
    <property type="entry name" value="CHR-like"/>
</dbReference>
<dbReference type="SUPFAM" id="SSF49899">
    <property type="entry name" value="Concanavalin A-like lectins/glucanases"/>
    <property type="match status" value="1"/>
</dbReference>
<evidence type="ECO:0000313" key="21">
    <source>
        <dbReference type="Proteomes" id="UP000242877"/>
    </source>
</evidence>
<keyword evidence="10" id="KW-0449">Lipoprotein</keyword>
<dbReference type="InterPro" id="IPR000757">
    <property type="entry name" value="Beta-glucanase-like"/>
</dbReference>
<evidence type="ECO:0000256" key="10">
    <source>
        <dbReference type="ARBA" id="ARBA00023288"/>
    </source>
</evidence>
<evidence type="ECO:0000256" key="15">
    <source>
        <dbReference type="PIRNR" id="PIRNR037299"/>
    </source>
</evidence>
<dbReference type="EMBL" id="AZGZ01000006">
    <property type="protein sequence ID" value="KZZ94477.1"/>
    <property type="molecule type" value="Genomic_DNA"/>
</dbReference>
<keyword evidence="8 15" id="KW-0472">Membrane</keyword>
<feature type="compositionally biased region" description="Polar residues" evidence="17">
    <location>
        <begin position="480"/>
        <end position="492"/>
    </location>
</feature>
<dbReference type="InterPro" id="IPR050546">
    <property type="entry name" value="Glycosyl_Hydrlase_16"/>
</dbReference>
<dbReference type="VEuPathDB" id="FungiDB:AAP_01777"/>
<evidence type="ECO:0000256" key="8">
    <source>
        <dbReference type="ARBA" id="ARBA00023136"/>
    </source>
</evidence>
<comment type="function">
    <text evidence="14">Dual chitinase/transglycosylase that plays a role in cell wall architecture. Chitinase and transglycosylase activities are coupled. Required for the polysaccharide cross-linking at the septa and the cell wall. More specifically, transfers chitin to 1,6-beta-glucan in the cell wall.</text>
</comment>
<comment type="subcellular location">
    <subcellularLocation>
        <location evidence="2">Membrane</location>
        <topology evidence="2">Lipid-anchor</topology>
        <topology evidence="2">GPI-anchor</topology>
    </subcellularLocation>
</comment>
<keyword evidence="7 15" id="KW-0378">Hydrolase</keyword>
<dbReference type="GO" id="GO:0009277">
    <property type="term" value="C:fungal-type cell wall"/>
    <property type="evidence" value="ECO:0007669"/>
    <property type="project" value="UniProtKB-ARBA"/>
</dbReference>
<dbReference type="InterPro" id="IPR013320">
    <property type="entry name" value="ConA-like_dom_sf"/>
</dbReference>
<feature type="compositionally biased region" description="Low complexity" evidence="17">
    <location>
        <begin position="373"/>
        <end position="401"/>
    </location>
</feature>
<dbReference type="GO" id="GO:0005975">
    <property type="term" value="P:carbohydrate metabolic process"/>
    <property type="evidence" value="ECO:0007669"/>
    <property type="project" value="InterPro"/>
</dbReference>
<protein>
    <recommendedName>
        <fullName evidence="15">Crh-like protein</fullName>
        <ecNumber evidence="15">3.2.-.-</ecNumber>
    </recommendedName>
</protein>
<name>A0A168AXD6_9EURO</name>
<evidence type="ECO:0000256" key="6">
    <source>
        <dbReference type="ARBA" id="ARBA00022729"/>
    </source>
</evidence>
<keyword evidence="6 18" id="KW-0732">Signal</keyword>
<evidence type="ECO:0000256" key="14">
    <source>
        <dbReference type="ARBA" id="ARBA00093308"/>
    </source>
</evidence>
<dbReference type="PIRSF" id="PIRSF037299">
    <property type="entry name" value="Glycosidase_CRH1_prd"/>
    <property type="match status" value="1"/>
</dbReference>
<evidence type="ECO:0000256" key="2">
    <source>
        <dbReference type="ARBA" id="ARBA00004589"/>
    </source>
</evidence>
<feature type="compositionally biased region" description="Basic and acidic residues" evidence="17">
    <location>
        <begin position="336"/>
        <end position="361"/>
    </location>
</feature>
<dbReference type="GO" id="GO:0016757">
    <property type="term" value="F:glycosyltransferase activity"/>
    <property type="evidence" value="ECO:0007669"/>
    <property type="project" value="UniProtKB-KW"/>
</dbReference>
<evidence type="ECO:0000256" key="1">
    <source>
        <dbReference type="ARBA" id="ARBA00000822"/>
    </source>
</evidence>
<dbReference type="GO" id="GO:0008843">
    <property type="term" value="F:endochitinase activity"/>
    <property type="evidence" value="ECO:0007669"/>
    <property type="project" value="UniProtKB-EC"/>
</dbReference>
<feature type="active site" description="Nucleophile" evidence="16">
    <location>
        <position position="161"/>
    </location>
</feature>
<keyword evidence="21" id="KW-1185">Reference proteome</keyword>
<feature type="region of interest" description="Disordered" evidence="17">
    <location>
        <begin position="334"/>
        <end position="492"/>
    </location>
</feature>
<keyword evidence="3" id="KW-0336">GPI-anchor</keyword>
<keyword evidence="11" id="KW-0326">Glycosidase</keyword>
<dbReference type="FunFam" id="2.60.120.200:FF:000159">
    <property type="entry name" value="Glycosidase"/>
    <property type="match status" value="1"/>
</dbReference>
<dbReference type="PANTHER" id="PTHR10963">
    <property type="entry name" value="GLYCOSYL HYDROLASE-RELATED"/>
    <property type="match status" value="1"/>
</dbReference>
<evidence type="ECO:0000256" key="11">
    <source>
        <dbReference type="ARBA" id="ARBA00023295"/>
    </source>
</evidence>
<keyword evidence="9" id="KW-0325">Glycoprotein</keyword>
<evidence type="ECO:0000256" key="7">
    <source>
        <dbReference type="ARBA" id="ARBA00022801"/>
    </source>
</evidence>
<feature type="chain" id="PRO_5007895475" description="Crh-like protein" evidence="18">
    <location>
        <begin position="21"/>
        <end position="512"/>
    </location>
</feature>
<keyword evidence="4" id="KW-0328">Glycosyltransferase</keyword>
<feature type="compositionally biased region" description="Basic and acidic residues" evidence="17">
    <location>
        <begin position="428"/>
        <end position="458"/>
    </location>
</feature>
<dbReference type="Pfam" id="PF00722">
    <property type="entry name" value="Glyco_hydro_16"/>
    <property type="match status" value="1"/>
</dbReference>
<dbReference type="Gene3D" id="2.60.120.200">
    <property type="match status" value="1"/>
</dbReference>
<evidence type="ECO:0000313" key="20">
    <source>
        <dbReference type="EMBL" id="KZZ94477.1"/>
    </source>
</evidence>
<reference evidence="20 21" key="1">
    <citation type="journal article" date="2016" name="Genome Biol. Evol.">
        <title>Divergent and convergent evolution of fungal pathogenicity.</title>
        <authorList>
            <person name="Shang Y."/>
            <person name="Xiao G."/>
            <person name="Zheng P."/>
            <person name="Cen K."/>
            <person name="Zhan S."/>
            <person name="Wang C."/>
        </authorList>
    </citation>
    <scope>NUCLEOTIDE SEQUENCE [LARGE SCALE GENOMIC DNA]</scope>
    <source>
        <strain evidence="20 21">ARSEF 7405</strain>
    </source>
</reference>
<comment type="caution">
    <text evidence="20">The sequence shown here is derived from an EMBL/GenBank/DDBJ whole genome shotgun (WGS) entry which is preliminary data.</text>
</comment>
<comment type="catalytic activity">
    <reaction evidence="1">
        <text>Random endo-hydrolysis of N-acetyl-beta-D-glucosaminide (1-&gt;4)-beta-linkages in chitin and chitodextrins.</text>
        <dbReference type="EC" id="3.2.1.14"/>
    </reaction>
</comment>
<dbReference type="EC" id="3.2.-.-" evidence="15"/>
<dbReference type="OrthoDB" id="4781at2759"/>
<evidence type="ECO:0000256" key="16">
    <source>
        <dbReference type="PIRSR" id="PIRSR037299-1"/>
    </source>
</evidence>
<evidence type="ECO:0000256" key="4">
    <source>
        <dbReference type="ARBA" id="ARBA00022676"/>
    </source>
</evidence>
<gene>
    <name evidence="20" type="ORF">AAP_01777</name>
</gene>
<dbReference type="AlphaFoldDB" id="A0A168AXD6"/>
<proteinExistence type="inferred from homology"/>
<evidence type="ECO:0000256" key="5">
    <source>
        <dbReference type="ARBA" id="ARBA00022679"/>
    </source>
</evidence>
<feature type="domain" description="GH16" evidence="19">
    <location>
        <begin position="76"/>
        <end position="275"/>
    </location>
</feature>
<evidence type="ECO:0000259" key="19">
    <source>
        <dbReference type="PROSITE" id="PS51762"/>
    </source>
</evidence>
<accession>A0A168AXD6</accession>
<evidence type="ECO:0000256" key="12">
    <source>
        <dbReference type="ARBA" id="ARBA00023316"/>
    </source>
</evidence>
<dbReference type="GO" id="GO:0031505">
    <property type="term" value="P:fungal-type cell wall organization"/>
    <property type="evidence" value="ECO:0007669"/>
    <property type="project" value="TreeGrafter"/>
</dbReference>
<dbReference type="Proteomes" id="UP000242877">
    <property type="component" value="Unassembled WGS sequence"/>
</dbReference>
<dbReference type="PROSITE" id="PS51762">
    <property type="entry name" value="GH16_2"/>
    <property type="match status" value="1"/>
</dbReference>
<comment type="similarity">
    <text evidence="13">Belongs to the glycosyl hydrolase 16 family. CRH1 subfamily.</text>
</comment>
<organism evidence="20 21">
    <name type="scientific">Ascosphaera apis ARSEF 7405</name>
    <dbReference type="NCBI Taxonomy" id="392613"/>
    <lineage>
        <taxon>Eukaryota</taxon>
        <taxon>Fungi</taxon>
        <taxon>Dikarya</taxon>
        <taxon>Ascomycota</taxon>
        <taxon>Pezizomycotina</taxon>
        <taxon>Eurotiomycetes</taxon>
        <taxon>Eurotiomycetidae</taxon>
        <taxon>Onygenales</taxon>
        <taxon>Ascosphaeraceae</taxon>
        <taxon>Ascosphaera</taxon>
    </lineage>
</organism>
<evidence type="ECO:0000256" key="9">
    <source>
        <dbReference type="ARBA" id="ARBA00023180"/>
    </source>
</evidence>
<feature type="signal peptide" evidence="18">
    <location>
        <begin position="1"/>
        <end position="20"/>
    </location>
</feature>
<evidence type="ECO:0000256" key="18">
    <source>
        <dbReference type="SAM" id="SignalP"/>
    </source>
</evidence>
<keyword evidence="5" id="KW-0808">Transferase</keyword>
<feature type="active site" description="Proton donor" evidence="16">
    <location>
        <position position="165"/>
    </location>
</feature>